<feature type="domain" description="FAS1" evidence="5">
    <location>
        <begin position="42"/>
        <end position="176"/>
    </location>
</feature>
<dbReference type="InterPro" id="IPR052806">
    <property type="entry name" value="Fasciclin-like_AGP"/>
</dbReference>
<feature type="region of interest" description="Disordered" evidence="3">
    <location>
        <begin position="356"/>
        <end position="397"/>
    </location>
</feature>
<dbReference type="OrthoDB" id="765989at2759"/>
<dbReference type="Pfam" id="PF02469">
    <property type="entry name" value="Fasciclin"/>
    <property type="match status" value="1"/>
</dbReference>
<feature type="signal peptide" evidence="4">
    <location>
        <begin position="1"/>
        <end position="25"/>
    </location>
</feature>
<feature type="chain" id="PRO_5028110360" evidence="4">
    <location>
        <begin position="26"/>
        <end position="397"/>
    </location>
</feature>
<evidence type="ECO:0000256" key="3">
    <source>
        <dbReference type="SAM" id="MobiDB-lite"/>
    </source>
</evidence>
<comment type="similarity">
    <text evidence="1">Belongs to the fasciclin-like AGP family.</text>
</comment>
<reference evidence="6" key="1">
    <citation type="journal article" date="2020" name="Plant Biotechnol. J.">
        <title>The pomegranate (Punica granatum L.) draft genome dissects genetic divergence between soft- and hard-seeded cultivars.</title>
        <authorList>
            <person name="Luo X."/>
            <person name="Li H."/>
            <person name="Wu Z."/>
            <person name="Yao W."/>
            <person name="Zhao P."/>
            <person name="Cao D."/>
            <person name="Yu H."/>
            <person name="Li K."/>
            <person name="Poudel K."/>
            <person name="Zhao D."/>
            <person name="Zhang F."/>
            <person name="Xia X."/>
            <person name="Chen L."/>
            <person name="Wang Q."/>
            <person name="Jing D."/>
            <person name="Cao S."/>
        </authorList>
    </citation>
    <scope>NUCLEOTIDE SEQUENCE [LARGE SCALE GENOMIC DNA]</scope>
    <source>
        <strain evidence="6">cv. Tunisia</strain>
    </source>
</reference>
<sequence>MAIVPAPLLTFTALSLLYSAAQTAATGEFFLSTPLPYQHLSSAWLLEPILANLGFHELSMAVNGLSDFPAVAHWDGPTTLFAPSDAAVESCFSCSVPRILAEHMVPGLFSSSELRDLAAHGTRIETMNPGHCITLSSDSAAVINNQGRVFVDAAEITHPDMFNNGLMIVHGLGDHLVSLLHPLSCSSTARSRSPPPFLEPPVTAAASNPRLVMSLMLRDAMVRLNTGGFAVLALALRERFEDLVALQNATLFAMEDRSVFSDPRNYAGNVWFHIVPNRFLAIGDLASLPVGSTLETMERGRNLVVTSSGELSSALQINGVRVKIPEVVKNARLVVHSIFLPFVQLRSGPSIDNVIDGGGEVDVNRTAPGSPPTPRQSIEDQEGCGLGPTAVEDSHGL</sequence>
<evidence type="ECO:0000313" key="6">
    <source>
        <dbReference type="Proteomes" id="UP000515151"/>
    </source>
</evidence>
<gene>
    <name evidence="7" type="primary">LOC116213650</name>
</gene>
<protein>
    <submittedName>
        <fullName evidence="7">Fasciclin-like arabinogalactan protein 21</fullName>
    </submittedName>
</protein>
<dbReference type="PANTHER" id="PTHR33985:SF2">
    <property type="entry name" value="EXPRESSED PROTEIN"/>
    <property type="match status" value="1"/>
</dbReference>
<evidence type="ECO:0000256" key="1">
    <source>
        <dbReference type="ARBA" id="ARBA00007843"/>
    </source>
</evidence>
<dbReference type="InterPro" id="IPR000782">
    <property type="entry name" value="FAS1_domain"/>
</dbReference>
<dbReference type="SUPFAM" id="SSF82153">
    <property type="entry name" value="FAS1 domain"/>
    <property type="match status" value="1"/>
</dbReference>
<dbReference type="InterPro" id="IPR036378">
    <property type="entry name" value="FAS1_dom_sf"/>
</dbReference>
<keyword evidence="2" id="KW-0654">Proteoglycan</keyword>
<keyword evidence="2" id="KW-0325">Glycoprotein</keyword>
<keyword evidence="6" id="KW-1185">Reference proteome</keyword>
<proteinExistence type="inferred from homology"/>
<dbReference type="PROSITE" id="PS50213">
    <property type="entry name" value="FAS1"/>
    <property type="match status" value="1"/>
</dbReference>
<evidence type="ECO:0000256" key="4">
    <source>
        <dbReference type="SAM" id="SignalP"/>
    </source>
</evidence>
<organism evidence="6 7">
    <name type="scientific">Punica granatum</name>
    <name type="common">Pomegranate</name>
    <dbReference type="NCBI Taxonomy" id="22663"/>
    <lineage>
        <taxon>Eukaryota</taxon>
        <taxon>Viridiplantae</taxon>
        <taxon>Streptophyta</taxon>
        <taxon>Embryophyta</taxon>
        <taxon>Tracheophyta</taxon>
        <taxon>Spermatophyta</taxon>
        <taxon>Magnoliopsida</taxon>
        <taxon>eudicotyledons</taxon>
        <taxon>Gunneridae</taxon>
        <taxon>Pentapetalae</taxon>
        <taxon>rosids</taxon>
        <taxon>malvids</taxon>
        <taxon>Myrtales</taxon>
        <taxon>Lythraceae</taxon>
        <taxon>Punica</taxon>
    </lineage>
</organism>
<dbReference type="Proteomes" id="UP000515151">
    <property type="component" value="Chromosome 7"/>
</dbReference>
<dbReference type="RefSeq" id="XP_031404532.1">
    <property type="nucleotide sequence ID" value="XM_031548672.1"/>
</dbReference>
<name>A0A6P8E3L4_PUNGR</name>
<dbReference type="Gene3D" id="2.30.180.10">
    <property type="entry name" value="FAS1 domain"/>
    <property type="match status" value="1"/>
</dbReference>
<keyword evidence="4" id="KW-0732">Signal</keyword>
<evidence type="ECO:0000256" key="2">
    <source>
        <dbReference type="ARBA" id="ARBA00022974"/>
    </source>
</evidence>
<dbReference type="SMART" id="SM00554">
    <property type="entry name" value="FAS1"/>
    <property type="match status" value="2"/>
</dbReference>
<reference evidence="7" key="2">
    <citation type="submission" date="2025-08" db="UniProtKB">
        <authorList>
            <consortium name="RefSeq"/>
        </authorList>
    </citation>
    <scope>IDENTIFICATION</scope>
    <source>
        <tissue evidence="7">Leaf</tissue>
    </source>
</reference>
<dbReference type="PANTHER" id="PTHR33985">
    <property type="entry name" value="OS02G0491300 PROTEIN-RELATED"/>
    <property type="match status" value="1"/>
</dbReference>
<dbReference type="GeneID" id="116213650"/>
<accession>A0A6P8E3L4</accession>
<dbReference type="AlphaFoldDB" id="A0A6P8E3L4"/>
<evidence type="ECO:0000313" key="7">
    <source>
        <dbReference type="RefSeq" id="XP_031404532.1"/>
    </source>
</evidence>
<evidence type="ECO:0000259" key="5">
    <source>
        <dbReference type="PROSITE" id="PS50213"/>
    </source>
</evidence>